<evidence type="ECO:0000313" key="2">
    <source>
        <dbReference type="Proteomes" id="UP000234420"/>
    </source>
</evidence>
<dbReference type="Gene3D" id="3.10.450.50">
    <property type="match status" value="1"/>
</dbReference>
<organism evidence="1 2">
    <name type="scientific">Photobacterium carnosum</name>
    <dbReference type="NCBI Taxonomy" id="2023717"/>
    <lineage>
        <taxon>Bacteria</taxon>
        <taxon>Pseudomonadati</taxon>
        <taxon>Pseudomonadota</taxon>
        <taxon>Gammaproteobacteria</taxon>
        <taxon>Vibrionales</taxon>
        <taxon>Vibrionaceae</taxon>
        <taxon>Photobacterium</taxon>
    </lineage>
</organism>
<dbReference type="Pfam" id="PF02810">
    <property type="entry name" value="SEC-C"/>
    <property type="match status" value="1"/>
</dbReference>
<name>A0A2N4UMA0_9GAMM</name>
<accession>A0A2N4UMA0</accession>
<dbReference type="AlphaFoldDB" id="A0A2N4UMA0"/>
<dbReference type="EMBL" id="NPIB01000038">
    <property type="protein sequence ID" value="PLC56134.1"/>
    <property type="molecule type" value="Genomic_DNA"/>
</dbReference>
<sequence length="415" mass="47648">MDILINNFPSPVSKLTLLDPNGMECKDFKSPTLLLGFDMGGDIKALNDNALSKFFSSLILYDSLIMIDTDFRKLISFIGFDDCFTLLKERKVKLIYSEVDFSMEFLNKNGSKLKLNTDIKPIPLLPYMETNFQSYTERKSIKSEFIQSIENAMINKVNDSETDKLNSLIIDNLKKDILNKEISNQFLNGVESIDCMNPYQTTSVLRLINTLKGFSLQEKYNVGCIVQDSFSKDYLSSKLSFYTRKPIIDKVDYFSDVCSIKKIPNIYDLYRRKLISINDIINISNENKAKKFNEWFNDDNLTKEDILFALTKSHKNSHLLKSIRWTLPNIAGLVNPLLGLASSFCDSFLVDKVINGWSPNIFLDDVLKEKIDVLVQKKEKEHQRTLIIKRFGSIKPNEKCPCQSGLKFKKCHGAF</sequence>
<gene>
    <name evidence="1" type="ORF">CIK00_19895</name>
</gene>
<dbReference type="Proteomes" id="UP000234420">
    <property type="component" value="Unassembled WGS sequence"/>
</dbReference>
<dbReference type="RefSeq" id="WP_101770307.1">
    <property type="nucleotide sequence ID" value="NZ_BPPU01000001.1"/>
</dbReference>
<reference evidence="1 2" key="1">
    <citation type="journal article" date="2018" name="Syst. Appl. Microbiol.">
        <title>Photobacterium carnosum sp. nov., isolated from spoiled modified atmosphere packaged poultry meat.</title>
        <authorList>
            <person name="Hilgarth M."/>
            <person name="Fuertes S."/>
            <person name="Ehrmann M."/>
            <person name="Vogel R.F."/>
        </authorList>
    </citation>
    <scope>NUCLEOTIDE SEQUENCE [LARGE SCALE GENOMIC DNA]</scope>
    <source>
        <strain evidence="1 2">TMW 2.2021</strain>
    </source>
</reference>
<comment type="caution">
    <text evidence="1">The sequence shown here is derived from an EMBL/GenBank/DDBJ whole genome shotgun (WGS) entry which is preliminary data.</text>
</comment>
<evidence type="ECO:0000313" key="1">
    <source>
        <dbReference type="EMBL" id="PLC56134.1"/>
    </source>
</evidence>
<keyword evidence="2" id="KW-1185">Reference proteome</keyword>
<dbReference type="InterPro" id="IPR004027">
    <property type="entry name" value="SEC_C_motif"/>
</dbReference>
<dbReference type="SUPFAM" id="SSF103642">
    <property type="entry name" value="Sec-C motif"/>
    <property type="match status" value="1"/>
</dbReference>
<protein>
    <submittedName>
        <fullName evidence="1">Uncharacterized protein</fullName>
    </submittedName>
</protein>
<proteinExistence type="predicted"/>